<sequence length="94" mass="10823">MTETLVMTKPSHASLTLPSDALYHLLFLKIHKHERNTSDLHCVKTTTIIGVKMQSNNVALFNVEMERTIRGVKPPFPRINKYHHTKLKGQQMKT</sequence>
<comment type="caution">
    <text evidence="1">The sequence shown here is derived from an EMBL/GenBank/DDBJ whole genome shotgun (WGS) entry which is preliminary data.</text>
</comment>
<dbReference type="AlphaFoldDB" id="A0AAN9JZB7"/>
<dbReference type="EMBL" id="JAYMYQ010000010">
    <property type="protein sequence ID" value="KAK7306991.1"/>
    <property type="molecule type" value="Genomic_DNA"/>
</dbReference>
<accession>A0AAN9JZB7</accession>
<evidence type="ECO:0000313" key="2">
    <source>
        <dbReference type="Proteomes" id="UP001367508"/>
    </source>
</evidence>
<proteinExistence type="predicted"/>
<gene>
    <name evidence="1" type="ORF">VNO77_39661</name>
</gene>
<protein>
    <submittedName>
        <fullName evidence="1">Uncharacterized protein</fullName>
    </submittedName>
</protein>
<keyword evidence="2" id="KW-1185">Reference proteome</keyword>
<name>A0AAN9JZB7_CANGL</name>
<reference evidence="1 2" key="1">
    <citation type="submission" date="2024-01" db="EMBL/GenBank/DDBJ databases">
        <title>The genomes of 5 underutilized Papilionoideae crops provide insights into root nodulation and disease resistanc.</title>
        <authorList>
            <person name="Jiang F."/>
        </authorList>
    </citation>
    <scope>NUCLEOTIDE SEQUENCE [LARGE SCALE GENOMIC DNA]</scope>
    <source>
        <strain evidence="1">LVBAO_FW01</strain>
        <tissue evidence="1">Leaves</tissue>
    </source>
</reference>
<evidence type="ECO:0000313" key="1">
    <source>
        <dbReference type="EMBL" id="KAK7306991.1"/>
    </source>
</evidence>
<organism evidence="1 2">
    <name type="scientific">Canavalia gladiata</name>
    <name type="common">Sword bean</name>
    <name type="synonym">Dolichos gladiatus</name>
    <dbReference type="NCBI Taxonomy" id="3824"/>
    <lineage>
        <taxon>Eukaryota</taxon>
        <taxon>Viridiplantae</taxon>
        <taxon>Streptophyta</taxon>
        <taxon>Embryophyta</taxon>
        <taxon>Tracheophyta</taxon>
        <taxon>Spermatophyta</taxon>
        <taxon>Magnoliopsida</taxon>
        <taxon>eudicotyledons</taxon>
        <taxon>Gunneridae</taxon>
        <taxon>Pentapetalae</taxon>
        <taxon>rosids</taxon>
        <taxon>fabids</taxon>
        <taxon>Fabales</taxon>
        <taxon>Fabaceae</taxon>
        <taxon>Papilionoideae</taxon>
        <taxon>50 kb inversion clade</taxon>
        <taxon>NPAAA clade</taxon>
        <taxon>indigoferoid/millettioid clade</taxon>
        <taxon>Phaseoleae</taxon>
        <taxon>Canavalia</taxon>
    </lineage>
</organism>
<dbReference type="Proteomes" id="UP001367508">
    <property type="component" value="Unassembled WGS sequence"/>
</dbReference>